<accession>W4FZ04</accession>
<keyword evidence="1" id="KW-0732">Signal</keyword>
<dbReference type="EMBL" id="KI913155">
    <property type="protein sequence ID" value="ETV72221.1"/>
    <property type="molecule type" value="Genomic_DNA"/>
</dbReference>
<dbReference type="GeneID" id="20814690"/>
<name>W4FZ04_APHAT</name>
<sequence>MLRFVVLGAVALWGLHLAYAQTALPKLTPLSTGCRDVDVVSCKMNCASQYKDDSRFTCPCYRYIPPIPPLPITPPCCHFQSKMGECLVRVGCSFVQRKQVMTSCTRKGYCKAGYCTYRVGDFTPRNGVRAEIFAKSAISPPGSPCVDGCCPDSRGKTCIEDPALKVLREPSRAYRNEEVQLPPRHGDPRLSVNQNYDLMPYSLPLQNLPPVDANFMLTFRQVEDTKVNNGAVGSTTRFTQTTLSNSTNN</sequence>
<dbReference type="OrthoDB" id="155020at2759"/>
<dbReference type="AlphaFoldDB" id="W4FZ04"/>
<gene>
    <name evidence="2" type="ORF">H257_12694</name>
</gene>
<feature type="chain" id="PRO_5004842122" evidence="1">
    <location>
        <begin position="21"/>
        <end position="249"/>
    </location>
</feature>
<proteinExistence type="predicted"/>
<evidence type="ECO:0000256" key="1">
    <source>
        <dbReference type="SAM" id="SignalP"/>
    </source>
</evidence>
<reference evidence="2" key="1">
    <citation type="submission" date="2013-12" db="EMBL/GenBank/DDBJ databases">
        <title>The Genome Sequence of Aphanomyces astaci APO3.</title>
        <authorList>
            <consortium name="The Broad Institute Genomics Platform"/>
            <person name="Russ C."/>
            <person name="Tyler B."/>
            <person name="van West P."/>
            <person name="Dieguez-Uribeondo J."/>
            <person name="Young S.K."/>
            <person name="Zeng Q."/>
            <person name="Gargeya S."/>
            <person name="Fitzgerald M."/>
            <person name="Abouelleil A."/>
            <person name="Alvarado L."/>
            <person name="Chapman S.B."/>
            <person name="Gainer-Dewar J."/>
            <person name="Goldberg J."/>
            <person name="Griggs A."/>
            <person name="Gujja S."/>
            <person name="Hansen M."/>
            <person name="Howarth C."/>
            <person name="Imamovic A."/>
            <person name="Ireland A."/>
            <person name="Larimer J."/>
            <person name="McCowan C."/>
            <person name="Murphy C."/>
            <person name="Pearson M."/>
            <person name="Poon T.W."/>
            <person name="Priest M."/>
            <person name="Roberts A."/>
            <person name="Saif S."/>
            <person name="Shea T."/>
            <person name="Sykes S."/>
            <person name="Wortman J."/>
            <person name="Nusbaum C."/>
            <person name="Birren B."/>
        </authorList>
    </citation>
    <scope>NUCLEOTIDE SEQUENCE [LARGE SCALE GENOMIC DNA]</scope>
    <source>
        <strain evidence="2">APO3</strain>
    </source>
</reference>
<protein>
    <submittedName>
        <fullName evidence="2">Uncharacterized protein</fullName>
    </submittedName>
</protein>
<evidence type="ECO:0000313" key="2">
    <source>
        <dbReference type="EMBL" id="ETV72221.1"/>
    </source>
</evidence>
<dbReference type="VEuPathDB" id="FungiDB:H257_12694"/>
<organism evidence="2">
    <name type="scientific">Aphanomyces astaci</name>
    <name type="common">Crayfish plague agent</name>
    <dbReference type="NCBI Taxonomy" id="112090"/>
    <lineage>
        <taxon>Eukaryota</taxon>
        <taxon>Sar</taxon>
        <taxon>Stramenopiles</taxon>
        <taxon>Oomycota</taxon>
        <taxon>Saprolegniomycetes</taxon>
        <taxon>Saprolegniales</taxon>
        <taxon>Verrucalvaceae</taxon>
        <taxon>Aphanomyces</taxon>
    </lineage>
</organism>
<feature type="signal peptide" evidence="1">
    <location>
        <begin position="1"/>
        <end position="20"/>
    </location>
</feature>
<dbReference type="RefSeq" id="XP_009838290.1">
    <property type="nucleotide sequence ID" value="XM_009839988.1"/>
</dbReference>